<sequence length="129" mass="14081">MMSMNLLSQVAAGVTVAGLVFAFVLEVFFHRDPRTYSFTLIRPQDVPAVRLWVIFIGLYNLCFAAGIAAGLLLLNVGSIGAGRALVLFGCTSHIVLAILFPFVERRLWRNALMEGIPPLTAVLAYLAWG</sequence>
<feature type="transmembrane region" description="Helical" evidence="1">
    <location>
        <begin position="49"/>
        <end position="74"/>
    </location>
</feature>
<dbReference type="Proteomes" id="UP000436989">
    <property type="component" value="Unassembled WGS sequence"/>
</dbReference>
<gene>
    <name evidence="2" type="ORF">GMA12_16765</name>
</gene>
<comment type="caution">
    <text evidence="2">The sequence shown here is derived from an EMBL/GenBank/DDBJ whole genome shotgun (WGS) entry which is preliminary data.</text>
</comment>
<keyword evidence="1" id="KW-1133">Transmembrane helix</keyword>
<organism evidence="2 3">
    <name type="scientific">Kocuria sediminis</name>
    <dbReference type="NCBI Taxonomy" id="1038857"/>
    <lineage>
        <taxon>Bacteria</taxon>
        <taxon>Bacillati</taxon>
        <taxon>Actinomycetota</taxon>
        <taxon>Actinomycetes</taxon>
        <taxon>Micrococcales</taxon>
        <taxon>Micrococcaceae</taxon>
        <taxon>Kocuria</taxon>
    </lineage>
</organism>
<feature type="transmembrane region" description="Helical" evidence="1">
    <location>
        <begin position="6"/>
        <end position="29"/>
    </location>
</feature>
<evidence type="ECO:0000256" key="1">
    <source>
        <dbReference type="SAM" id="Phobius"/>
    </source>
</evidence>
<feature type="transmembrane region" description="Helical" evidence="1">
    <location>
        <begin position="80"/>
        <end position="103"/>
    </location>
</feature>
<name>A0A6N8GRG8_9MICC</name>
<reference evidence="2 3" key="1">
    <citation type="submission" date="2019-12" db="EMBL/GenBank/DDBJ databases">
        <authorList>
            <person name="Shi Y."/>
        </authorList>
    </citation>
    <scope>NUCLEOTIDE SEQUENCE [LARGE SCALE GENOMIC DNA]</scope>
    <source>
        <strain evidence="2 3">JCM 17929</strain>
    </source>
</reference>
<keyword evidence="3" id="KW-1185">Reference proteome</keyword>
<protein>
    <submittedName>
        <fullName evidence="2">DUF1304 family protein</fullName>
    </submittedName>
</protein>
<accession>A0A6N8GRG8</accession>
<evidence type="ECO:0000313" key="3">
    <source>
        <dbReference type="Proteomes" id="UP000436989"/>
    </source>
</evidence>
<proteinExistence type="predicted"/>
<dbReference type="EMBL" id="WOGU01000019">
    <property type="protein sequence ID" value="MUN64772.1"/>
    <property type="molecule type" value="Genomic_DNA"/>
</dbReference>
<dbReference type="Pfam" id="PF06993">
    <property type="entry name" value="DUF1304"/>
    <property type="match status" value="1"/>
</dbReference>
<keyword evidence="1" id="KW-0472">Membrane</keyword>
<dbReference type="InterPro" id="IPR009732">
    <property type="entry name" value="DUF1304"/>
</dbReference>
<dbReference type="AlphaFoldDB" id="A0A6N8GRG8"/>
<keyword evidence="1" id="KW-0812">Transmembrane</keyword>
<evidence type="ECO:0000313" key="2">
    <source>
        <dbReference type="EMBL" id="MUN64772.1"/>
    </source>
</evidence>